<evidence type="ECO:0000256" key="4">
    <source>
        <dbReference type="ARBA" id="ARBA00022779"/>
    </source>
</evidence>
<comment type="cofactor">
    <cofactor evidence="1">
        <name>Mg(2+)</name>
        <dbReference type="ChEBI" id="CHEBI:18420"/>
    </cofactor>
</comment>
<dbReference type="GO" id="GO:0006260">
    <property type="term" value="P:DNA replication"/>
    <property type="evidence" value="ECO:0007669"/>
    <property type="project" value="InterPro"/>
</dbReference>
<evidence type="ECO:0000313" key="7">
    <source>
        <dbReference type="EMBL" id="RDU67385.1"/>
    </source>
</evidence>
<dbReference type="GO" id="GO:0000160">
    <property type="term" value="P:phosphorelay signal transduction system"/>
    <property type="evidence" value="ECO:0007669"/>
    <property type="project" value="InterPro"/>
</dbReference>
<dbReference type="AlphaFoldDB" id="A0A3D8IR57"/>
<dbReference type="PROSITE" id="PS50110">
    <property type="entry name" value="RESPONSE_REGULATORY"/>
    <property type="match status" value="1"/>
</dbReference>
<dbReference type="RefSeq" id="WP_095627758.1">
    <property type="nucleotide sequence ID" value="NZ_NXLT01000003.1"/>
</dbReference>
<proteinExistence type="predicted"/>
<evidence type="ECO:0000256" key="3">
    <source>
        <dbReference type="ARBA" id="ARBA00022553"/>
    </source>
</evidence>
<dbReference type="Pfam" id="PF00072">
    <property type="entry name" value="Response_reg"/>
    <property type="match status" value="1"/>
</dbReference>
<gene>
    <name evidence="7" type="ORF">CQA54_05290</name>
</gene>
<name>A0A3D8IR57_9HELI</name>
<evidence type="ECO:0000313" key="8">
    <source>
        <dbReference type="Proteomes" id="UP000256514"/>
    </source>
</evidence>
<feature type="modified residue" description="4-aspartylphosphate" evidence="5">
    <location>
        <position position="61"/>
    </location>
</feature>
<dbReference type="PANTHER" id="PTHR44591">
    <property type="entry name" value="STRESS RESPONSE REGULATOR PROTEIN 1"/>
    <property type="match status" value="1"/>
</dbReference>
<protein>
    <submittedName>
        <fullName evidence="7">DNA-binding response regulator</fullName>
    </submittedName>
</protein>
<sequence length="223" mass="25576">MNHPKRSLKDLTILYAEDDQDTLKLTAMVLEDYVGRLILAKNGQEAWHLFNQHKIDVVLTDILMPKLSGLDLVGLIRHSTQPNVPIVITSAHTEVKYLLEAINLRVDNYILKPIEIDSLLKVLQKAILPFVQAKEIEAQSLLIKAISTFVGGKKIEIVKFLIEHCDEDKIFHGSYEDILLHLNVSKPTIVKTFKQLMDAGILIKVRNKMYRFHQDFLLENMQL</sequence>
<evidence type="ECO:0000256" key="5">
    <source>
        <dbReference type="PROSITE-ProRule" id="PRU00169"/>
    </source>
</evidence>
<comment type="caution">
    <text evidence="7">The sequence shown here is derived from an EMBL/GenBank/DDBJ whole genome shotgun (WGS) entry which is preliminary data.</text>
</comment>
<dbReference type="SUPFAM" id="SSF52172">
    <property type="entry name" value="CheY-like"/>
    <property type="match status" value="1"/>
</dbReference>
<dbReference type="InterPro" id="IPR011006">
    <property type="entry name" value="CheY-like_superfamily"/>
</dbReference>
<dbReference type="GO" id="GO:0097588">
    <property type="term" value="P:archaeal or bacterial-type flagellum-dependent cell motility"/>
    <property type="evidence" value="ECO:0007669"/>
    <property type="project" value="UniProtKB-KW"/>
</dbReference>
<dbReference type="SMART" id="SM00448">
    <property type="entry name" value="REC"/>
    <property type="match status" value="1"/>
</dbReference>
<dbReference type="Pfam" id="PF05732">
    <property type="entry name" value="RepL"/>
    <property type="match status" value="1"/>
</dbReference>
<dbReference type="InterPro" id="IPR001789">
    <property type="entry name" value="Sig_transdc_resp-reg_receiver"/>
</dbReference>
<evidence type="ECO:0000256" key="1">
    <source>
        <dbReference type="ARBA" id="ARBA00001946"/>
    </source>
</evidence>
<dbReference type="GO" id="GO:0006276">
    <property type="term" value="P:plasmid maintenance"/>
    <property type="evidence" value="ECO:0007669"/>
    <property type="project" value="InterPro"/>
</dbReference>
<dbReference type="Gene3D" id="3.40.50.2300">
    <property type="match status" value="1"/>
</dbReference>
<dbReference type="GO" id="GO:0006935">
    <property type="term" value="P:chemotaxis"/>
    <property type="evidence" value="ECO:0007669"/>
    <property type="project" value="UniProtKB-KW"/>
</dbReference>
<organism evidence="7 8">
    <name type="scientific">Helicobacter equorum</name>
    <dbReference type="NCBI Taxonomy" id="361872"/>
    <lineage>
        <taxon>Bacteria</taxon>
        <taxon>Pseudomonadati</taxon>
        <taxon>Campylobacterota</taxon>
        <taxon>Epsilonproteobacteria</taxon>
        <taxon>Campylobacterales</taxon>
        <taxon>Helicobacteraceae</taxon>
        <taxon>Helicobacter</taxon>
    </lineage>
</organism>
<keyword evidence="3 5" id="KW-0597">Phosphoprotein</keyword>
<dbReference type="InterPro" id="IPR008813">
    <property type="entry name" value="Plasmid_replication_RepL"/>
</dbReference>
<dbReference type="PANTHER" id="PTHR44591:SF3">
    <property type="entry name" value="RESPONSE REGULATORY DOMAIN-CONTAINING PROTEIN"/>
    <property type="match status" value="1"/>
</dbReference>
<dbReference type="EMBL" id="NXLT01000003">
    <property type="protein sequence ID" value="RDU67385.1"/>
    <property type="molecule type" value="Genomic_DNA"/>
</dbReference>
<keyword evidence="2" id="KW-0145">Chemotaxis</keyword>
<keyword evidence="7" id="KW-0238">DNA-binding</keyword>
<keyword evidence="4" id="KW-0283">Flagellar rotation</keyword>
<reference evidence="7 8" key="1">
    <citation type="submission" date="2018-04" db="EMBL/GenBank/DDBJ databases">
        <title>Novel Campyloabacter and Helicobacter Species and Strains.</title>
        <authorList>
            <person name="Mannion A.J."/>
            <person name="Shen Z."/>
            <person name="Fox J.G."/>
        </authorList>
    </citation>
    <scope>NUCLEOTIDE SEQUENCE [LARGE SCALE GENOMIC DNA]</scope>
    <source>
        <strain evidence="7 8">MIT 12-6600</strain>
    </source>
</reference>
<evidence type="ECO:0000259" key="6">
    <source>
        <dbReference type="PROSITE" id="PS50110"/>
    </source>
</evidence>
<dbReference type="Proteomes" id="UP000256514">
    <property type="component" value="Unassembled WGS sequence"/>
</dbReference>
<feature type="domain" description="Response regulatory" evidence="6">
    <location>
        <begin position="12"/>
        <end position="127"/>
    </location>
</feature>
<dbReference type="OrthoDB" id="5514345at2"/>
<evidence type="ECO:0000256" key="2">
    <source>
        <dbReference type="ARBA" id="ARBA00022500"/>
    </source>
</evidence>
<keyword evidence="8" id="KW-1185">Reference proteome</keyword>
<dbReference type="InterPro" id="IPR050595">
    <property type="entry name" value="Bact_response_regulator"/>
</dbReference>
<accession>A0A3D8IR57</accession>
<dbReference type="GO" id="GO:0003677">
    <property type="term" value="F:DNA binding"/>
    <property type="evidence" value="ECO:0007669"/>
    <property type="project" value="UniProtKB-KW"/>
</dbReference>